<reference evidence="2 3" key="1">
    <citation type="submission" date="2019-02" db="EMBL/GenBank/DDBJ databases">
        <title>Deep-cultivation of Planctomycetes and their phenomic and genomic characterization uncovers novel biology.</title>
        <authorList>
            <person name="Wiegand S."/>
            <person name="Jogler M."/>
            <person name="Boedeker C."/>
            <person name="Pinto D."/>
            <person name="Vollmers J."/>
            <person name="Rivas-Marin E."/>
            <person name="Kohn T."/>
            <person name="Peeters S.H."/>
            <person name="Heuer A."/>
            <person name="Rast P."/>
            <person name="Oberbeckmann S."/>
            <person name="Bunk B."/>
            <person name="Jeske O."/>
            <person name="Meyerdierks A."/>
            <person name="Storesund J.E."/>
            <person name="Kallscheuer N."/>
            <person name="Luecker S."/>
            <person name="Lage O.M."/>
            <person name="Pohl T."/>
            <person name="Merkel B.J."/>
            <person name="Hornburger P."/>
            <person name="Mueller R.-W."/>
            <person name="Bruemmer F."/>
            <person name="Labrenz M."/>
            <person name="Spormann A.M."/>
            <person name="Op den Camp H."/>
            <person name="Overmann J."/>
            <person name="Amann R."/>
            <person name="Jetten M.S.M."/>
            <person name="Mascher T."/>
            <person name="Medema M.H."/>
            <person name="Devos D.P."/>
            <person name="Kaster A.-K."/>
            <person name="Ovreas L."/>
            <person name="Rohde M."/>
            <person name="Galperin M.Y."/>
            <person name="Jogler C."/>
        </authorList>
    </citation>
    <scope>NUCLEOTIDE SEQUENCE [LARGE SCALE GENOMIC DNA]</scope>
    <source>
        <strain evidence="2 3">Pla163</strain>
    </source>
</reference>
<name>A0A518CXR4_9BACT</name>
<evidence type="ECO:0000256" key="1">
    <source>
        <dbReference type="SAM" id="MobiDB-lite"/>
    </source>
</evidence>
<dbReference type="Proteomes" id="UP000319342">
    <property type="component" value="Chromosome"/>
</dbReference>
<dbReference type="EMBL" id="CP036290">
    <property type="protein sequence ID" value="QDU84022.1"/>
    <property type="molecule type" value="Genomic_DNA"/>
</dbReference>
<sequence length="96" mass="10144">MLAELDARKDALLARAEIAKVKDQPAYKPARAAISAIDKGLSLVEDEKQRAALEQAREALGEIVPLDGIRAWSGRKPSKKPAKAAAAKAKAADAAK</sequence>
<feature type="region of interest" description="Disordered" evidence="1">
    <location>
        <begin position="72"/>
        <end position="96"/>
    </location>
</feature>
<accession>A0A518CXR4</accession>
<evidence type="ECO:0000313" key="3">
    <source>
        <dbReference type="Proteomes" id="UP000319342"/>
    </source>
</evidence>
<proteinExistence type="predicted"/>
<gene>
    <name evidence="2" type="ORF">Pla163_11230</name>
</gene>
<organism evidence="2 3">
    <name type="scientific">Rohdeia mirabilis</name>
    <dbReference type="NCBI Taxonomy" id="2528008"/>
    <lineage>
        <taxon>Bacteria</taxon>
        <taxon>Pseudomonadati</taxon>
        <taxon>Planctomycetota</taxon>
        <taxon>Planctomycetia</taxon>
        <taxon>Planctomycetia incertae sedis</taxon>
        <taxon>Rohdeia</taxon>
    </lineage>
</organism>
<evidence type="ECO:0000313" key="2">
    <source>
        <dbReference type="EMBL" id="QDU84022.1"/>
    </source>
</evidence>
<keyword evidence="3" id="KW-1185">Reference proteome</keyword>
<protein>
    <submittedName>
        <fullName evidence="2">Uncharacterized protein</fullName>
    </submittedName>
</protein>
<dbReference type="AlphaFoldDB" id="A0A518CXR4"/>